<sequence length="213" mass="22699">MNFKVKARPNWTSDVLEPRLQFPSLRTRHVRQRRTSQEAGTPLPVALPVGQVLCNSLPSLSRPVCVGRQCSDKIIVRDDIQVCNIARAVIAVGTHDSGRWAVGLSQPTESGAASGESRGPSTPAPSGSKVTGCMWTSNSNAAGRKIASSSRTMDNGDLAIWACEEQECCQKQCCQNQLNIQQCMCTPGPFLLNSAGRGSASYVAGRVVGGRGL</sequence>
<gene>
    <name evidence="2" type="ORF">FIBSPDRAFT_887153</name>
</gene>
<dbReference type="EMBL" id="KV417513">
    <property type="protein sequence ID" value="KZP26660.1"/>
    <property type="molecule type" value="Genomic_DNA"/>
</dbReference>
<keyword evidence="3" id="KW-1185">Reference proteome</keyword>
<dbReference type="Proteomes" id="UP000076532">
    <property type="component" value="Unassembled WGS sequence"/>
</dbReference>
<protein>
    <submittedName>
        <fullName evidence="2">Uncharacterized protein</fullName>
    </submittedName>
</protein>
<reference evidence="2 3" key="1">
    <citation type="journal article" date="2016" name="Mol. Biol. Evol.">
        <title>Comparative Genomics of Early-Diverging Mushroom-Forming Fungi Provides Insights into the Origins of Lignocellulose Decay Capabilities.</title>
        <authorList>
            <person name="Nagy L.G."/>
            <person name="Riley R."/>
            <person name="Tritt A."/>
            <person name="Adam C."/>
            <person name="Daum C."/>
            <person name="Floudas D."/>
            <person name="Sun H."/>
            <person name="Yadav J.S."/>
            <person name="Pangilinan J."/>
            <person name="Larsson K.H."/>
            <person name="Matsuura K."/>
            <person name="Barry K."/>
            <person name="Labutti K."/>
            <person name="Kuo R."/>
            <person name="Ohm R.A."/>
            <person name="Bhattacharya S.S."/>
            <person name="Shirouzu T."/>
            <person name="Yoshinaga Y."/>
            <person name="Martin F.M."/>
            <person name="Grigoriev I.V."/>
            <person name="Hibbett D.S."/>
        </authorList>
    </citation>
    <scope>NUCLEOTIDE SEQUENCE [LARGE SCALE GENOMIC DNA]</scope>
    <source>
        <strain evidence="2 3">CBS 109695</strain>
    </source>
</reference>
<evidence type="ECO:0000313" key="3">
    <source>
        <dbReference type="Proteomes" id="UP000076532"/>
    </source>
</evidence>
<evidence type="ECO:0000313" key="2">
    <source>
        <dbReference type="EMBL" id="KZP26660.1"/>
    </source>
</evidence>
<feature type="region of interest" description="Disordered" evidence="1">
    <location>
        <begin position="101"/>
        <end position="130"/>
    </location>
</feature>
<dbReference type="AlphaFoldDB" id="A0A166Q1C6"/>
<name>A0A166Q1C6_9AGAM</name>
<accession>A0A166Q1C6</accession>
<proteinExistence type="predicted"/>
<evidence type="ECO:0000256" key="1">
    <source>
        <dbReference type="SAM" id="MobiDB-lite"/>
    </source>
</evidence>
<organism evidence="2 3">
    <name type="scientific">Athelia psychrophila</name>
    <dbReference type="NCBI Taxonomy" id="1759441"/>
    <lineage>
        <taxon>Eukaryota</taxon>
        <taxon>Fungi</taxon>
        <taxon>Dikarya</taxon>
        <taxon>Basidiomycota</taxon>
        <taxon>Agaricomycotina</taxon>
        <taxon>Agaricomycetes</taxon>
        <taxon>Agaricomycetidae</taxon>
        <taxon>Atheliales</taxon>
        <taxon>Atheliaceae</taxon>
        <taxon>Athelia</taxon>
    </lineage>
</organism>